<evidence type="ECO:0000256" key="1">
    <source>
        <dbReference type="SAM" id="MobiDB-lite"/>
    </source>
</evidence>
<feature type="compositionally biased region" description="Polar residues" evidence="1">
    <location>
        <begin position="234"/>
        <end position="254"/>
    </location>
</feature>
<gene>
    <name evidence="2" type="ORF">PXEA_LOCUS4398</name>
</gene>
<sequence>MLPFRQPYSTIGFPHFAIEFGYCLVMMGPEKKTKFSDGTCVQSSDASYRIGISAGNPKFNRASICFYQTDPSDTAIRIWVSSSDLGSNLGLDLSGFRRRRQRHHRHGNHHRHRRRHCNQHGHRTNRSANEARPRIHPPGSSKHVPTATTDGHHEIGVLEAGQCLGPSESRRGHQLQRRGAERSPHTSVNKAPIIIRRPAPQVPPVVGLPADSNPDSFAAISSLPPLAPPRRHPNTSPATKQASNRQSRLGTDQAGSHKLNTDSSCLQDGAVEGFFEQIHIHNSKTNLLLLRRNIG</sequence>
<feature type="region of interest" description="Disordered" evidence="1">
    <location>
        <begin position="103"/>
        <end position="196"/>
    </location>
</feature>
<evidence type="ECO:0000313" key="3">
    <source>
        <dbReference type="Proteomes" id="UP000784294"/>
    </source>
</evidence>
<dbReference type="EMBL" id="CAAALY010010397">
    <property type="protein sequence ID" value="VEL10958.1"/>
    <property type="molecule type" value="Genomic_DNA"/>
</dbReference>
<feature type="compositionally biased region" description="Basic residues" evidence="1">
    <location>
        <begin position="103"/>
        <end position="125"/>
    </location>
</feature>
<accession>A0A448WG44</accession>
<evidence type="ECO:0000313" key="2">
    <source>
        <dbReference type="EMBL" id="VEL10958.1"/>
    </source>
</evidence>
<dbReference type="AlphaFoldDB" id="A0A448WG44"/>
<organism evidence="2 3">
    <name type="scientific">Protopolystoma xenopodis</name>
    <dbReference type="NCBI Taxonomy" id="117903"/>
    <lineage>
        <taxon>Eukaryota</taxon>
        <taxon>Metazoa</taxon>
        <taxon>Spiralia</taxon>
        <taxon>Lophotrochozoa</taxon>
        <taxon>Platyhelminthes</taxon>
        <taxon>Monogenea</taxon>
        <taxon>Polyopisthocotylea</taxon>
        <taxon>Polystomatidea</taxon>
        <taxon>Polystomatidae</taxon>
        <taxon>Protopolystoma</taxon>
    </lineage>
</organism>
<comment type="caution">
    <text evidence="2">The sequence shown here is derived from an EMBL/GenBank/DDBJ whole genome shotgun (WGS) entry which is preliminary data.</text>
</comment>
<reference evidence="2" key="1">
    <citation type="submission" date="2018-11" db="EMBL/GenBank/DDBJ databases">
        <authorList>
            <consortium name="Pathogen Informatics"/>
        </authorList>
    </citation>
    <scope>NUCLEOTIDE SEQUENCE</scope>
</reference>
<protein>
    <submittedName>
        <fullName evidence="2">Uncharacterized protein</fullName>
    </submittedName>
</protein>
<name>A0A448WG44_9PLAT</name>
<feature type="region of interest" description="Disordered" evidence="1">
    <location>
        <begin position="216"/>
        <end position="261"/>
    </location>
</feature>
<dbReference type="Proteomes" id="UP000784294">
    <property type="component" value="Unassembled WGS sequence"/>
</dbReference>
<proteinExistence type="predicted"/>
<keyword evidence="3" id="KW-1185">Reference proteome</keyword>